<comment type="caution">
    <text evidence="1">The sequence shown here is derived from an EMBL/GenBank/DDBJ whole genome shotgun (WGS) entry which is preliminary data.</text>
</comment>
<reference evidence="2" key="1">
    <citation type="journal article" date="2023" name="Front. Plant Sci.">
        <title>Chromosomal-level genome assembly of Melastoma candidum provides insights into trichome evolution.</title>
        <authorList>
            <person name="Zhong Y."/>
            <person name="Wu W."/>
            <person name="Sun C."/>
            <person name="Zou P."/>
            <person name="Liu Y."/>
            <person name="Dai S."/>
            <person name="Zhou R."/>
        </authorList>
    </citation>
    <scope>NUCLEOTIDE SEQUENCE [LARGE SCALE GENOMIC DNA]</scope>
</reference>
<organism evidence="1 2">
    <name type="scientific">Melastoma candidum</name>
    <dbReference type="NCBI Taxonomy" id="119954"/>
    <lineage>
        <taxon>Eukaryota</taxon>
        <taxon>Viridiplantae</taxon>
        <taxon>Streptophyta</taxon>
        <taxon>Embryophyta</taxon>
        <taxon>Tracheophyta</taxon>
        <taxon>Spermatophyta</taxon>
        <taxon>Magnoliopsida</taxon>
        <taxon>eudicotyledons</taxon>
        <taxon>Gunneridae</taxon>
        <taxon>Pentapetalae</taxon>
        <taxon>rosids</taxon>
        <taxon>malvids</taxon>
        <taxon>Myrtales</taxon>
        <taxon>Melastomataceae</taxon>
        <taxon>Melastomatoideae</taxon>
        <taxon>Melastomateae</taxon>
        <taxon>Melastoma</taxon>
    </lineage>
</organism>
<gene>
    <name evidence="1" type="ORF">MLD38_038171</name>
</gene>
<dbReference type="EMBL" id="CM042891">
    <property type="protein sequence ID" value="KAI4302426.1"/>
    <property type="molecule type" value="Genomic_DNA"/>
</dbReference>
<evidence type="ECO:0000313" key="2">
    <source>
        <dbReference type="Proteomes" id="UP001057402"/>
    </source>
</evidence>
<keyword evidence="2" id="KW-1185">Reference proteome</keyword>
<protein>
    <submittedName>
        <fullName evidence="1">Uncharacterized protein</fullName>
    </submittedName>
</protein>
<name>A0ACB9KY48_9MYRT</name>
<accession>A0ACB9KY48</accession>
<evidence type="ECO:0000313" key="1">
    <source>
        <dbReference type="EMBL" id="KAI4302426.1"/>
    </source>
</evidence>
<proteinExistence type="predicted"/>
<dbReference type="Proteomes" id="UP001057402">
    <property type="component" value="Chromosome 12"/>
</dbReference>
<sequence length="332" mass="37358">MGDHLQLVLPEPIVPVQSLSDSGRLSHIPERYIIHPSDRPSDIPHIATFSDDAGTANIPVIDLEGLRSGDARERTEILERVAAACRDWGFFQVVNHGVSLELMDAAREVCRLGIEKDAVLNWSDYYFLHYLPPSLKDYQKWPALPTSCREEIDEYGKQVVALAGRIMRIMSTNLGLNEDSLQDAFRGDDIGACLRVNFYPKCPQPDLTLGLSSHSDPGGITLLLPNSNVAGLQVRRGHDWITIMPATHAFIVSMGDQIQILSNGIYKSVEHRVIVNSSDERISLAFFYNMRANIPIGSVKELVTYERPALYDRMTFDEYRKWIRLRGPKIPS</sequence>